<feature type="domain" description="ChsH2 C-terminal OB-fold" evidence="1">
    <location>
        <begin position="56"/>
        <end position="121"/>
    </location>
</feature>
<dbReference type="InterPro" id="IPR002878">
    <property type="entry name" value="ChsH2_C"/>
</dbReference>
<dbReference type="RefSeq" id="WP_104521388.1">
    <property type="nucleotide sequence ID" value="NZ_NHRY01000243.1"/>
</dbReference>
<dbReference type="InterPro" id="IPR022002">
    <property type="entry name" value="ChsH2_Znr"/>
</dbReference>
<gene>
    <name evidence="3" type="ORF">CCS01_24180</name>
</gene>
<proteinExistence type="predicted"/>
<dbReference type="InterPro" id="IPR052513">
    <property type="entry name" value="Thioester_dehydratase-like"/>
</dbReference>
<evidence type="ECO:0000259" key="1">
    <source>
        <dbReference type="Pfam" id="PF01796"/>
    </source>
</evidence>
<keyword evidence="4" id="KW-1185">Reference proteome</keyword>
<evidence type="ECO:0000313" key="4">
    <source>
        <dbReference type="Proteomes" id="UP000239724"/>
    </source>
</evidence>
<dbReference type="PANTHER" id="PTHR34075:SF5">
    <property type="entry name" value="BLR3430 PROTEIN"/>
    <property type="match status" value="1"/>
</dbReference>
<dbReference type="Proteomes" id="UP000239724">
    <property type="component" value="Unassembled WGS sequence"/>
</dbReference>
<protein>
    <recommendedName>
        <fullName evidence="5">DNA-binding protein</fullName>
    </recommendedName>
</protein>
<dbReference type="Pfam" id="PF12172">
    <property type="entry name" value="zf-ChsH2"/>
    <property type="match status" value="1"/>
</dbReference>
<evidence type="ECO:0000259" key="2">
    <source>
        <dbReference type="Pfam" id="PF12172"/>
    </source>
</evidence>
<dbReference type="EMBL" id="NHRY01000243">
    <property type="protein sequence ID" value="PPQ28438.1"/>
    <property type="molecule type" value="Genomic_DNA"/>
</dbReference>
<reference evidence="3 4" key="1">
    <citation type="journal article" date="2018" name="Arch. Microbiol.">
        <title>New insights into the metabolic potential of the phototrophic purple bacterium Rhodopila globiformis DSM 161(T) from its draft genome sequence and evidence for a vanadium-dependent nitrogenase.</title>
        <authorList>
            <person name="Imhoff J.F."/>
            <person name="Rahn T."/>
            <person name="Kunzel S."/>
            <person name="Neulinger S.C."/>
        </authorList>
    </citation>
    <scope>NUCLEOTIDE SEQUENCE [LARGE SCALE GENOMIC DNA]</scope>
    <source>
        <strain evidence="3 4">DSM 161</strain>
    </source>
</reference>
<dbReference type="InterPro" id="IPR012340">
    <property type="entry name" value="NA-bd_OB-fold"/>
</dbReference>
<evidence type="ECO:0008006" key="5">
    <source>
        <dbReference type="Google" id="ProtNLM"/>
    </source>
</evidence>
<feature type="domain" description="ChsH2 rubredoxin-like zinc ribbon" evidence="2">
    <location>
        <begin position="19"/>
        <end position="51"/>
    </location>
</feature>
<comment type="caution">
    <text evidence="3">The sequence shown here is derived from an EMBL/GenBank/DDBJ whole genome shotgun (WGS) entry which is preliminary data.</text>
</comment>
<dbReference type="Pfam" id="PF01796">
    <property type="entry name" value="OB_ChsH2_C"/>
    <property type="match status" value="1"/>
</dbReference>
<dbReference type="PANTHER" id="PTHR34075">
    <property type="entry name" value="BLR3430 PROTEIN"/>
    <property type="match status" value="1"/>
</dbReference>
<accession>A0A2S6N1G4</accession>
<dbReference type="Gene3D" id="6.10.30.10">
    <property type="match status" value="1"/>
</dbReference>
<dbReference type="AlphaFoldDB" id="A0A2S6N1G4"/>
<evidence type="ECO:0000313" key="3">
    <source>
        <dbReference type="EMBL" id="PPQ28438.1"/>
    </source>
</evidence>
<dbReference type="SUPFAM" id="SSF50249">
    <property type="entry name" value="Nucleic acid-binding proteins"/>
    <property type="match status" value="1"/>
</dbReference>
<name>A0A2S6N1G4_RHOGL</name>
<dbReference type="OrthoDB" id="3182121at2"/>
<organism evidence="3 4">
    <name type="scientific">Rhodopila globiformis</name>
    <name type="common">Rhodopseudomonas globiformis</name>
    <dbReference type="NCBI Taxonomy" id="1071"/>
    <lineage>
        <taxon>Bacteria</taxon>
        <taxon>Pseudomonadati</taxon>
        <taxon>Pseudomonadota</taxon>
        <taxon>Alphaproteobacteria</taxon>
        <taxon>Acetobacterales</taxon>
        <taxon>Acetobacteraceae</taxon>
        <taxon>Rhodopila</taxon>
    </lineage>
</organism>
<sequence length="135" mass="14996">MDAYDKLVPSPTPDTQPYWDGLNEHRLRLQRCADCGKVRHYPRPVCDACWSMNADWIDASGKGTVHSWTVTHYAFHPGFKGDLPYILLTVDLPEGVRMNARARGLAAADLRVGMPVQVAFEAVKDGLTLPVFEAA</sequence>